<protein>
    <submittedName>
        <fullName evidence="1">Uncharacterized protein</fullName>
    </submittedName>
</protein>
<name>A0A834MBB4_RHYFE</name>
<organism evidence="1 2">
    <name type="scientific">Rhynchophorus ferrugineus</name>
    <name type="common">Red palm weevil</name>
    <name type="synonym">Curculio ferrugineus</name>
    <dbReference type="NCBI Taxonomy" id="354439"/>
    <lineage>
        <taxon>Eukaryota</taxon>
        <taxon>Metazoa</taxon>
        <taxon>Ecdysozoa</taxon>
        <taxon>Arthropoda</taxon>
        <taxon>Hexapoda</taxon>
        <taxon>Insecta</taxon>
        <taxon>Pterygota</taxon>
        <taxon>Neoptera</taxon>
        <taxon>Endopterygota</taxon>
        <taxon>Coleoptera</taxon>
        <taxon>Polyphaga</taxon>
        <taxon>Cucujiformia</taxon>
        <taxon>Curculionidae</taxon>
        <taxon>Dryophthorinae</taxon>
        <taxon>Rhynchophorus</taxon>
    </lineage>
</organism>
<sequence>MSFITLFGVILILGSFTTQSIANPVPQFGFGP</sequence>
<comment type="caution">
    <text evidence="1">The sequence shown here is derived from an EMBL/GenBank/DDBJ whole genome shotgun (WGS) entry which is preliminary data.</text>
</comment>
<keyword evidence="2" id="KW-1185">Reference proteome</keyword>
<dbReference type="AlphaFoldDB" id="A0A834MBB4"/>
<evidence type="ECO:0000313" key="1">
    <source>
        <dbReference type="EMBL" id="KAF7275401.1"/>
    </source>
</evidence>
<proteinExistence type="predicted"/>
<reference evidence="1" key="1">
    <citation type="submission" date="2020-08" db="EMBL/GenBank/DDBJ databases">
        <title>Genome sequencing and assembly of the red palm weevil Rhynchophorus ferrugineus.</title>
        <authorList>
            <person name="Dias G.B."/>
            <person name="Bergman C.M."/>
            <person name="Manee M."/>
        </authorList>
    </citation>
    <scope>NUCLEOTIDE SEQUENCE</scope>
    <source>
        <strain evidence="1">AA-2017</strain>
        <tissue evidence="1">Whole larva</tissue>
    </source>
</reference>
<accession>A0A834MBB4</accession>
<evidence type="ECO:0000313" key="2">
    <source>
        <dbReference type="Proteomes" id="UP000625711"/>
    </source>
</evidence>
<gene>
    <name evidence="1" type="ORF">GWI33_011787</name>
</gene>
<dbReference type="EMBL" id="JAACXV010010570">
    <property type="protein sequence ID" value="KAF7275401.1"/>
    <property type="molecule type" value="Genomic_DNA"/>
</dbReference>
<feature type="non-terminal residue" evidence="1">
    <location>
        <position position="1"/>
    </location>
</feature>
<dbReference type="Proteomes" id="UP000625711">
    <property type="component" value="Unassembled WGS sequence"/>
</dbReference>